<dbReference type="InterPro" id="IPR001509">
    <property type="entry name" value="Epimerase_deHydtase"/>
</dbReference>
<dbReference type="PANTHER" id="PTHR10366:SF776">
    <property type="entry name" value="NAD(P)-BINDING ROSSMANN-FOLD SUPERFAMILY PROTEIN"/>
    <property type="match status" value="1"/>
</dbReference>
<proteinExistence type="predicted"/>
<dbReference type="GO" id="GO:0016616">
    <property type="term" value="F:oxidoreductase activity, acting on the CH-OH group of donors, NAD or NADP as acceptor"/>
    <property type="evidence" value="ECO:0000318"/>
    <property type="project" value="GO_Central"/>
</dbReference>
<keyword evidence="2" id="KW-0560">Oxidoreductase</keyword>
<dbReference type="InterPro" id="IPR050425">
    <property type="entry name" value="NAD(P)_dehydrat-like"/>
</dbReference>
<dbReference type="SUPFAM" id="SSF51735">
    <property type="entry name" value="NAD(P)-binding Rossmann-fold domains"/>
    <property type="match status" value="1"/>
</dbReference>
<keyword evidence="1" id="KW-0521">NADP</keyword>
<protein>
    <recommendedName>
        <fullName evidence="3">NAD-dependent epimerase/dehydratase domain-containing protein</fullName>
    </recommendedName>
</protein>
<name>A0A059BW72_EUCGR</name>
<dbReference type="InParanoid" id="A0A059BW72"/>
<evidence type="ECO:0000256" key="1">
    <source>
        <dbReference type="ARBA" id="ARBA00022857"/>
    </source>
</evidence>
<organism evidence="4">
    <name type="scientific">Eucalyptus grandis</name>
    <name type="common">Flooded gum</name>
    <dbReference type="NCBI Taxonomy" id="71139"/>
    <lineage>
        <taxon>Eukaryota</taxon>
        <taxon>Viridiplantae</taxon>
        <taxon>Streptophyta</taxon>
        <taxon>Embryophyta</taxon>
        <taxon>Tracheophyta</taxon>
        <taxon>Spermatophyta</taxon>
        <taxon>Magnoliopsida</taxon>
        <taxon>eudicotyledons</taxon>
        <taxon>Gunneridae</taxon>
        <taxon>Pentapetalae</taxon>
        <taxon>rosids</taxon>
        <taxon>malvids</taxon>
        <taxon>Myrtales</taxon>
        <taxon>Myrtaceae</taxon>
        <taxon>Myrtoideae</taxon>
        <taxon>Eucalypteae</taxon>
        <taxon>Eucalyptus</taxon>
    </lineage>
</organism>
<dbReference type="PANTHER" id="PTHR10366">
    <property type="entry name" value="NAD DEPENDENT EPIMERASE/DEHYDRATASE"/>
    <property type="match status" value="1"/>
</dbReference>
<evidence type="ECO:0000313" key="4">
    <source>
        <dbReference type="EMBL" id="KCW70362.1"/>
    </source>
</evidence>
<dbReference type="FunFam" id="3.40.50.720:FF:000382">
    <property type="entry name" value="NAD(P)-binding Rossmann-fold superfamily protein"/>
    <property type="match status" value="1"/>
</dbReference>
<dbReference type="OMA" id="SDEPQFN"/>
<dbReference type="CDD" id="cd08958">
    <property type="entry name" value="FR_SDR_e"/>
    <property type="match status" value="1"/>
</dbReference>
<gene>
    <name evidence="4" type="ORF">EUGRSUZ_F03605</name>
</gene>
<accession>A0A059BW72</accession>
<sequence length="319" mass="35057">MAERTLCVTGAGGFLASWVVKILLSKGYAVHGTVRDPSDAKYAHLKKLDKASEKLRLFKADLLDYDSLRLAIEGCCGVLHVACPVPSSSVSNPEARLLAPAVKGTLNVLKACSEAKVKRVVYVSSVAAMMMNPSWPKGQAMDELSWSDKEYCRRTENWYCLSKTEAESEALEYAKINGLDVISVCPSLIFGPVLQSTLNASTTALLNLMKGGQESVPNRLRNLVDVRDVAAAVILAYEKSEAEGRYTCTSHCIKTRDLVEKLKSLYPNYNYPHSFTETEEGITLSSEKLQGLGWTYKPLEETLVDSVESYRASGLLEVK</sequence>
<evidence type="ECO:0000256" key="2">
    <source>
        <dbReference type="ARBA" id="ARBA00023002"/>
    </source>
</evidence>
<dbReference type="AlphaFoldDB" id="A0A059BW72"/>
<dbReference type="Gramene" id="KCW70362">
    <property type="protein sequence ID" value="KCW70362"/>
    <property type="gene ID" value="EUGRSUZ_F03605"/>
</dbReference>
<evidence type="ECO:0000259" key="3">
    <source>
        <dbReference type="Pfam" id="PF01370"/>
    </source>
</evidence>
<dbReference type="InterPro" id="IPR036291">
    <property type="entry name" value="NAD(P)-bd_dom_sf"/>
</dbReference>
<dbReference type="STRING" id="71139.A0A059BW72"/>
<reference evidence="4" key="1">
    <citation type="submission" date="2013-07" db="EMBL/GenBank/DDBJ databases">
        <title>The genome of Eucalyptus grandis.</title>
        <authorList>
            <person name="Schmutz J."/>
            <person name="Hayes R."/>
            <person name="Myburg A."/>
            <person name="Tuskan G."/>
            <person name="Grattapaglia D."/>
            <person name="Rokhsar D.S."/>
        </authorList>
    </citation>
    <scope>NUCLEOTIDE SEQUENCE</scope>
    <source>
        <tissue evidence="4">Leaf extractions</tissue>
    </source>
</reference>
<dbReference type="EMBL" id="KK198758">
    <property type="protein sequence ID" value="KCW70362.1"/>
    <property type="molecule type" value="Genomic_DNA"/>
</dbReference>
<feature type="domain" description="NAD-dependent epimerase/dehydratase" evidence="3">
    <location>
        <begin position="7"/>
        <end position="242"/>
    </location>
</feature>
<dbReference type="Gene3D" id="3.40.50.720">
    <property type="entry name" value="NAD(P)-binding Rossmann-like Domain"/>
    <property type="match status" value="1"/>
</dbReference>
<dbReference type="Pfam" id="PF01370">
    <property type="entry name" value="Epimerase"/>
    <property type="match status" value="1"/>
</dbReference>
<dbReference type="FunCoup" id="A0A059BW72">
    <property type="interactions" value="535"/>
</dbReference>